<keyword evidence="1" id="KW-0472">Membrane</keyword>
<dbReference type="Gene3D" id="3.10.20.90">
    <property type="entry name" value="Phosphatidylinositol 3-kinase Catalytic Subunit, Chain A, domain 1"/>
    <property type="match status" value="1"/>
</dbReference>
<feature type="transmembrane region" description="Helical" evidence="1">
    <location>
        <begin position="122"/>
        <end position="145"/>
    </location>
</feature>
<keyword evidence="1" id="KW-0812">Transmembrane</keyword>
<feature type="transmembrane region" description="Helical" evidence="1">
    <location>
        <begin position="305"/>
        <end position="330"/>
    </location>
</feature>
<accession>A0A9D1UQN3</accession>
<reference evidence="2" key="2">
    <citation type="submission" date="2021-04" db="EMBL/GenBank/DDBJ databases">
        <authorList>
            <person name="Gilroy R."/>
        </authorList>
    </citation>
    <scope>NUCLEOTIDE SEQUENCE</scope>
    <source>
        <strain evidence="2">4376</strain>
    </source>
</reference>
<reference evidence="2" key="1">
    <citation type="journal article" date="2021" name="PeerJ">
        <title>Extensive microbial diversity within the chicken gut microbiome revealed by metagenomics and culture.</title>
        <authorList>
            <person name="Gilroy R."/>
            <person name="Ravi A."/>
            <person name="Getino M."/>
            <person name="Pursley I."/>
            <person name="Horton D.L."/>
            <person name="Alikhan N.F."/>
            <person name="Baker D."/>
            <person name="Gharbi K."/>
            <person name="Hall N."/>
            <person name="Watson M."/>
            <person name="Adriaenssens E.M."/>
            <person name="Foster-Nyarko E."/>
            <person name="Jarju S."/>
            <person name="Secka A."/>
            <person name="Antonio M."/>
            <person name="Oren A."/>
            <person name="Chaudhuri R.R."/>
            <person name="La Ragione R."/>
            <person name="Hildebrand F."/>
            <person name="Pallen M.J."/>
        </authorList>
    </citation>
    <scope>NUCLEOTIDE SEQUENCE</scope>
    <source>
        <strain evidence="2">4376</strain>
    </source>
</reference>
<evidence type="ECO:0000313" key="2">
    <source>
        <dbReference type="EMBL" id="HIW96507.1"/>
    </source>
</evidence>
<dbReference type="Pfam" id="PF08817">
    <property type="entry name" value="YukD"/>
    <property type="match status" value="1"/>
</dbReference>
<feature type="transmembrane region" description="Helical" evidence="1">
    <location>
        <begin position="93"/>
        <end position="110"/>
    </location>
</feature>
<name>A0A9D1UQN3_9CORY</name>
<dbReference type="Proteomes" id="UP000824189">
    <property type="component" value="Unassembled WGS sequence"/>
</dbReference>
<evidence type="ECO:0000313" key="3">
    <source>
        <dbReference type="Proteomes" id="UP000824189"/>
    </source>
</evidence>
<dbReference type="AlphaFoldDB" id="A0A9D1UQN3"/>
<keyword evidence="1" id="KW-1133">Transmembrane helix</keyword>
<feature type="transmembrane region" description="Helical" evidence="1">
    <location>
        <begin position="275"/>
        <end position="293"/>
    </location>
</feature>
<protein>
    <submittedName>
        <fullName evidence="2">EsaB/YukD family protein</fullName>
    </submittedName>
</protein>
<proteinExistence type="predicted"/>
<evidence type="ECO:0000256" key="1">
    <source>
        <dbReference type="SAM" id="Phobius"/>
    </source>
</evidence>
<comment type="caution">
    <text evidence="2">The sequence shown here is derived from an EMBL/GenBank/DDBJ whole genome shotgun (WGS) entry which is preliminary data.</text>
</comment>
<feature type="transmembrane region" description="Helical" evidence="1">
    <location>
        <begin position="245"/>
        <end position="269"/>
    </location>
</feature>
<sequence length="375" mass="38812">MLALSISVPSKGTTINAAIADHVPVAELIPHLVDPTPGEHWVLHRAAGHVRPDHTLAQAGVRPGECLTLSLAAAPTAPQEAVEELSGPVGRNYAAWVAAIIIGLVALSSPPRWRPVDMPEELPLGSGVVELTVLAALLCAAGSLYLRPFVIVAALLGFSAGLHINVFVACLCALVLVWRAGPVRVVCGVLTIFAAVNFFPALTLVLALLAFAYAGQLAIGLAGIKLPKVPATGLFTPSEPTRAGNVIDVHSAVLVGLCITILACVYQLVPWSSQPGPWTIALLVCLALMGLSVRGTRPVHATVTAATAGLIVLWLALHVPLGFIAVALVGIPAIRISSPTVGRVTDAVEALAFCAAIPLTLHHTGLFEFLRGLGS</sequence>
<gene>
    <name evidence="2" type="ORF">H9867_08540</name>
</gene>
<organism evidence="2 3">
    <name type="scientific">Candidatus Corynebacterium gallistercoris</name>
    <dbReference type="NCBI Taxonomy" id="2838530"/>
    <lineage>
        <taxon>Bacteria</taxon>
        <taxon>Bacillati</taxon>
        <taxon>Actinomycetota</taxon>
        <taxon>Actinomycetes</taxon>
        <taxon>Mycobacteriales</taxon>
        <taxon>Corynebacteriaceae</taxon>
        <taxon>Corynebacterium</taxon>
    </lineage>
</organism>
<feature type="transmembrane region" description="Helical" evidence="1">
    <location>
        <begin position="151"/>
        <end position="176"/>
    </location>
</feature>
<dbReference type="EMBL" id="DXFZ01000104">
    <property type="protein sequence ID" value="HIW96507.1"/>
    <property type="molecule type" value="Genomic_DNA"/>
</dbReference>
<dbReference type="InterPro" id="IPR024962">
    <property type="entry name" value="YukD-like"/>
</dbReference>